<dbReference type="GO" id="GO:0032259">
    <property type="term" value="P:methylation"/>
    <property type="evidence" value="ECO:0007669"/>
    <property type="project" value="UniProtKB-KW"/>
</dbReference>
<evidence type="ECO:0000256" key="2">
    <source>
        <dbReference type="ARBA" id="ARBA00022679"/>
    </source>
</evidence>
<keyword evidence="1 4" id="KW-0489">Methyltransferase</keyword>
<dbReference type="AlphaFoldDB" id="A0A4R4Y965"/>
<protein>
    <submittedName>
        <fullName evidence="4">O-methyltransferase</fullName>
    </submittedName>
</protein>
<dbReference type="Proteomes" id="UP000294947">
    <property type="component" value="Unassembled WGS sequence"/>
</dbReference>
<dbReference type="PROSITE" id="PS51682">
    <property type="entry name" value="SAM_OMT_I"/>
    <property type="match status" value="1"/>
</dbReference>
<dbReference type="InterPro" id="IPR050362">
    <property type="entry name" value="Cation-dep_OMT"/>
</dbReference>
<dbReference type="Pfam" id="PF01596">
    <property type="entry name" value="Methyltransf_3"/>
    <property type="match status" value="1"/>
</dbReference>
<dbReference type="InterPro" id="IPR002935">
    <property type="entry name" value="SAM_O-MeTrfase"/>
</dbReference>
<reference evidence="4 5" key="1">
    <citation type="submission" date="2019-03" db="EMBL/GenBank/DDBJ databases">
        <title>Draft genome sequences of novel Actinobacteria.</title>
        <authorList>
            <person name="Sahin N."/>
            <person name="Ay H."/>
            <person name="Saygin H."/>
        </authorList>
    </citation>
    <scope>NUCLEOTIDE SEQUENCE [LARGE SCALE GENOMIC DNA]</scope>
    <source>
        <strain evidence="4 5">7K502</strain>
    </source>
</reference>
<dbReference type="CDD" id="cd02440">
    <property type="entry name" value="AdoMet_MTases"/>
    <property type="match status" value="1"/>
</dbReference>
<dbReference type="OrthoDB" id="9799672at2"/>
<evidence type="ECO:0000313" key="4">
    <source>
        <dbReference type="EMBL" id="TDD40923.1"/>
    </source>
</evidence>
<dbReference type="InterPro" id="IPR029063">
    <property type="entry name" value="SAM-dependent_MTases_sf"/>
</dbReference>
<evidence type="ECO:0000256" key="3">
    <source>
        <dbReference type="ARBA" id="ARBA00022691"/>
    </source>
</evidence>
<keyword evidence="5" id="KW-1185">Reference proteome</keyword>
<name>A0A4R4Y965_9PSEU</name>
<dbReference type="GO" id="GO:0008171">
    <property type="term" value="F:O-methyltransferase activity"/>
    <property type="evidence" value="ECO:0007669"/>
    <property type="project" value="InterPro"/>
</dbReference>
<comment type="caution">
    <text evidence="4">The sequence shown here is derived from an EMBL/GenBank/DDBJ whole genome shotgun (WGS) entry which is preliminary data.</text>
</comment>
<organism evidence="4 5">
    <name type="scientific">Saccharopolyspora elongata</name>
    <dbReference type="NCBI Taxonomy" id="2530387"/>
    <lineage>
        <taxon>Bacteria</taxon>
        <taxon>Bacillati</taxon>
        <taxon>Actinomycetota</taxon>
        <taxon>Actinomycetes</taxon>
        <taxon>Pseudonocardiales</taxon>
        <taxon>Pseudonocardiaceae</taxon>
        <taxon>Saccharopolyspora</taxon>
    </lineage>
</organism>
<dbReference type="GO" id="GO:0008757">
    <property type="term" value="F:S-adenosylmethionine-dependent methyltransferase activity"/>
    <property type="evidence" value="ECO:0007669"/>
    <property type="project" value="TreeGrafter"/>
</dbReference>
<keyword evidence="3" id="KW-0949">S-adenosyl-L-methionine</keyword>
<evidence type="ECO:0000256" key="1">
    <source>
        <dbReference type="ARBA" id="ARBA00022603"/>
    </source>
</evidence>
<dbReference type="PANTHER" id="PTHR10509:SF14">
    <property type="entry name" value="CAFFEOYL-COA O-METHYLTRANSFERASE 3-RELATED"/>
    <property type="match status" value="1"/>
</dbReference>
<accession>A0A4R4Y965</accession>
<evidence type="ECO:0000313" key="5">
    <source>
        <dbReference type="Proteomes" id="UP000294947"/>
    </source>
</evidence>
<dbReference type="Gene3D" id="3.40.50.150">
    <property type="entry name" value="Vaccinia Virus protein VP39"/>
    <property type="match status" value="1"/>
</dbReference>
<dbReference type="EMBL" id="SMKW01000065">
    <property type="protein sequence ID" value="TDD40923.1"/>
    <property type="molecule type" value="Genomic_DNA"/>
</dbReference>
<dbReference type="SUPFAM" id="SSF53335">
    <property type="entry name" value="S-adenosyl-L-methionine-dependent methyltransferases"/>
    <property type="match status" value="1"/>
</dbReference>
<gene>
    <name evidence="4" type="ORF">E1288_34330</name>
</gene>
<proteinExistence type="predicted"/>
<keyword evidence="2 4" id="KW-0808">Transferase</keyword>
<sequence length="231" mass="25475">MKGLPVTANANDIKTLQITPPLYQYLVEQAQPPTPVQQYLIDRTRALGGCAEMQIPHEQAVFLKLLTRLIGARWVVEVGTFTGYSTLAFALGMPRVGRVTTCDLSEEWLRIAQDAWEQAGVADRIEALIGPAAETLETLPTGQMIDLVFIDADKTGYEAYWELLVPRVRPGGLLLADNVLYYGEAASPDATGNARAIRAFNDRVRADERVESVLLPIADGLTIARKLPERR</sequence>
<dbReference type="PANTHER" id="PTHR10509">
    <property type="entry name" value="O-METHYLTRANSFERASE-RELATED"/>
    <property type="match status" value="1"/>
</dbReference>